<comment type="caution">
    <text evidence="3">The sequence shown here is derived from an EMBL/GenBank/DDBJ whole genome shotgun (WGS) entry which is preliminary data.</text>
</comment>
<proteinExistence type="predicted"/>
<dbReference type="EMBL" id="JAVYII010000004">
    <property type="protein sequence ID" value="MDT9593688.1"/>
    <property type="molecule type" value="Genomic_DNA"/>
</dbReference>
<feature type="domain" description="PucR C-terminal helix-turn-helix" evidence="2">
    <location>
        <begin position="435"/>
        <end position="490"/>
    </location>
</feature>
<organism evidence="3 4">
    <name type="scientific">Nocardioides imazamoxiresistens</name>
    <dbReference type="NCBI Taxonomy" id="3231893"/>
    <lineage>
        <taxon>Bacteria</taxon>
        <taxon>Bacillati</taxon>
        <taxon>Actinomycetota</taxon>
        <taxon>Actinomycetes</taxon>
        <taxon>Propionibacteriales</taxon>
        <taxon>Nocardioidaceae</taxon>
        <taxon>Nocardioides</taxon>
    </lineage>
</organism>
<dbReference type="InterPro" id="IPR012914">
    <property type="entry name" value="PucR_dom"/>
</dbReference>
<protein>
    <submittedName>
        <fullName evidence="3">PucR family transcriptional regulator</fullName>
    </submittedName>
</protein>
<reference evidence="3 4" key="1">
    <citation type="submission" date="2023-08" db="EMBL/GenBank/DDBJ databases">
        <title>Nocardioides seae sp. nov., a bacterium isolated from a soil.</title>
        <authorList>
            <person name="Wang X."/>
        </authorList>
    </citation>
    <scope>NUCLEOTIDE SEQUENCE [LARGE SCALE GENOMIC DNA]</scope>
    <source>
        <strain evidence="3 4">YZH12</strain>
    </source>
</reference>
<dbReference type="Proteomes" id="UP001268542">
    <property type="component" value="Unassembled WGS sequence"/>
</dbReference>
<sequence>MGGPTAADLCATLGRDLQPAPGFSLREGGAEVTAVHVSELPDPTAYLSGGELLLTTGLALPETAVGCELYVRRLAEVGVTALGLGLGPVFRHPPERLRAACAAVGVPLLLVPAPTPFLTVTRAYWAARVRASERVLQDTVAAHRDLVDAAVSADPLREVPRRLARLLGGWTATLTADGTVEQIHPAALADEAVALQAEVARLAFARAHSAASFIADGRYVVVLPLAVEDRVTGYLAVGTDAQLGPDQRRVATTAAALLGIDALRARRDAVETATVRRCVATLVDHGLLDAAHRLADVEGVGPLPREVRLLGVRVTAPADLAVAAGLVDDAAPHAWPLPEPDAAWFLVPVSGDPGGDPGGGLDLVLQRLADGPASAVVLTAPARLEQVGAARTRAAERLRTLAADAVDVERSPLPDHAVEARLDAWVAGAGADVVAALGAYLRHRGQWEAASRASGLHRNTLRYRVARAREALGLDLDDPDVAARVWLSLRRRDLA</sequence>
<evidence type="ECO:0000259" key="1">
    <source>
        <dbReference type="Pfam" id="PF07905"/>
    </source>
</evidence>
<accession>A0ABU3PWS2</accession>
<feature type="domain" description="Purine catabolism PurC-like" evidence="1">
    <location>
        <begin position="30"/>
        <end position="124"/>
    </location>
</feature>
<dbReference type="InterPro" id="IPR051448">
    <property type="entry name" value="CdaR-like_regulators"/>
</dbReference>
<dbReference type="RefSeq" id="WP_315733179.1">
    <property type="nucleotide sequence ID" value="NZ_JAVYII010000004.1"/>
</dbReference>
<dbReference type="Pfam" id="PF07905">
    <property type="entry name" value="PucR"/>
    <property type="match status" value="1"/>
</dbReference>
<keyword evidence="4" id="KW-1185">Reference proteome</keyword>
<dbReference type="Pfam" id="PF13556">
    <property type="entry name" value="HTH_30"/>
    <property type="match status" value="1"/>
</dbReference>
<dbReference type="Gene3D" id="1.10.10.2840">
    <property type="entry name" value="PucR C-terminal helix-turn-helix domain"/>
    <property type="match status" value="1"/>
</dbReference>
<evidence type="ECO:0000259" key="2">
    <source>
        <dbReference type="Pfam" id="PF13556"/>
    </source>
</evidence>
<evidence type="ECO:0000313" key="3">
    <source>
        <dbReference type="EMBL" id="MDT9593688.1"/>
    </source>
</evidence>
<evidence type="ECO:0000313" key="4">
    <source>
        <dbReference type="Proteomes" id="UP001268542"/>
    </source>
</evidence>
<name>A0ABU3PWS2_9ACTN</name>
<dbReference type="InterPro" id="IPR042070">
    <property type="entry name" value="PucR_C-HTH_sf"/>
</dbReference>
<dbReference type="PANTHER" id="PTHR33744:SF1">
    <property type="entry name" value="DNA-BINDING TRANSCRIPTIONAL ACTIVATOR ADER"/>
    <property type="match status" value="1"/>
</dbReference>
<dbReference type="InterPro" id="IPR025736">
    <property type="entry name" value="PucR_C-HTH_dom"/>
</dbReference>
<gene>
    <name evidence="3" type="ORF">RDV89_11460</name>
</gene>
<dbReference type="PANTHER" id="PTHR33744">
    <property type="entry name" value="CARBOHYDRATE DIACID REGULATOR"/>
    <property type="match status" value="1"/>
</dbReference>